<evidence type="ECO:0000313" key="1">
    <source>
        <dbReference type="EMBL" id="KAJ1175102.1"/>
    </source>
</evidence>
<sequence length="177" mass="18905">MQALLAVSQLLANINTSAIPVQPISPGASNDTLQNSVAELKRQVEAIASARSVTPAQSEAVGMCVTPSPGVQPLAPTTMEKNKVTELNNNTSGGGSTAVVAGQDTLLSRPGELAAHVGSEVKEKIWKGEFVEFFSLIRAKRREMEVKDKEVKTASHSDKNPKVEESITNWLFYACNA</sequence>
<reference evidence="1" key="1">
    <citation type="journal article" date="2022" name="bioRxiv">
        <title>Sequencing and chromosome-scale assembly of the giantPleurodeles waltlgenome.</title>
        <authorList>
            <person name="Brown T."/>
            <person name="Elewa A."/>
            <person name="Iarovenko S."/>
            <person name="Subramanian E."/>
            <person name="Araus A.J."/>
            <person name="Petzold A."/>
            <person name="Susuki M."/>
            <person name="Suzuki K.-i.T."/>
            <person name="Hayashi T."/>
            <person name="Toyoda A."/>
            <person name="Oliveira C."/>
            <person name="Osipova E."/>
            <person name="Leigh N.D."/>
            <person name="Simon A."/>
            <person name="Yun M.H."/>
        </authorList>
    </citation>
    <scope>NUCLEOTIDE SEQUENCE</scope>
    <source>
        <strain evidence="1">20211129_DDA</strain>
        <tissue evidence="1">Liver</tissue>
    </source>
</reference>
<evidence type="ECO:0000313" key="2">
    <source>
        <dbReference type="Proteomes" id="UP001066276"/>
    </source>
</evidence>
<gene>
    <name evidence="1" type="ORF">NDU88_000393</name>
</gene>
<keyword evidence="2" id="KW-1185">Reference proteome</keyword>
<protein>
    <submittedName>
        <fullName evidence="1">Uncharacterized protein</fullName>
    </submittedName>
</protein>
<dbReference type="AlphaFoldDB" id="A0AAV7TEU3"/>
<organism evidence="1 2">
    <name type="scientific">Pleurodeles waltl</name>
    <name type="common">Iberian ribbed newt</name>
    <dbReference type="NCBI Taxonomy" id="8319"/>
    <lineage>
        <taxon>Eukaryota</taxon>
        <taxon>Metazoa</taxon>
        <taxon>Chordata</taxon>
        <taxon>Craniata</taxon>
        <taxon>Vertebrata</taxon>
        <taxon>Euteleostomi</taxon>
        <taxon>Amphibia</taxon>
        <taxon>Batrachia</taxon>
        <taxon>Caudata</taxon>
        <taxon>Salamandroidea</taxon>
        <taxon>Salamandridae</taxon>
        <taxon>Pleurodelinae</taxon>
        <taxon>Pleurodeles</taxon>
    </lineage>
</organism>
<dbReference type="EMBL" id="JANPWB010000006">
    <property type="protein sequence ID" value="KAJ1175102.1"/>
    <property type="molecule type" value="Genomic_DNA"/>
</dbReference>
<comment type="caution">
    <text evidence="1">The sequence shown here is derived from an EMBL/GenBank/DDBJ whole genome shotgun (WGS) entry which is preliminary data.</text>
</comment>
<name>A0AAV7TEU3_PLEWA</name>
<proteinExistence type="predicted"/>
<accession>A0AAV7TEU3</accession>
<dbReference type="Proteomes" id="UP001066276">
    <property type="component" value="Chromosome 3_2"/>
</dbReference>